<comment type="caution">
    <text evidence="1">The sequence shown here is derived from an EMBL/GenBank/DDBJ whole genome shotgun (WGS) entry which is preliminary data.</text>
</comment>
<dbReference type="Proteomes" id="UP000777002">
    <property type="component" value="Unassembled WGS sequence"/>
</dbReference>
<dbReference type="RefSeq" id="WP_205050119.1">
    <property type="nucleotide sequence ID" value="NZ_JACJKX010000006.1"/>
</dbReference>
<evidence type="ECO:0000313" key="2">
    <source>
        <dbReference type="Proteomes" id="UP000777002"/>
    </source>
</evidence>
<sequence>MSRSHRHSPFSAFNKKLSEAQEKRIWHKKLRAAERTKMLKFVRDPDYWEEYFSTLPIEVSDEWVMLKEDHHFSKKLAYLTWLKNGKARLKNDDPKWFWLYLKHYFK</sequence>
<accession>A0ABS2GUX4</accession>
<keyword evidence="2" id="KW-1185">Reference proteome</keyword>
<name>A0ABS2GUX4_9BURK</name>
<protein>
    <submittedName>
        <fullName evidence="1">Uncharacterized protein</fullName>
    </submittedName>
</protein>
<evidence type="ECO:0000313" key="1">
    <source>
        <dbReference type="EMBL" id="MBM6928522.1"/>
    </source>
</evidence>
<proteinExistence type="predicted"/>
<organism evidence="1 2">
    <name type="scientific">Parasutterella secunda</name>
    <dbReference type="NCBI Taxonomy" id="626947"/>
    <lineage>
        <taxon>Bacteria</taxon>
        <taxon>Pseudomonadati</taxon>
        <taxon>Pseudomonadota</taxon>
        <taxon>Betaproteobacteria</taxon>
        <taxon>Burkholderiales</taxon>
        <taxon>Sutterellaceae</taxon>
        <taxon>Parasutterella</taxon>
    </lineage>
</organism>
<dbReference type="EMBL" id="JACJKX010000006">
    <property type="protein sequence ID" value="MBM6928522.1"/>
    <property type="molecule type" value="Genomic_DNA"/>
</dbReference>
<gene>
    <name evidence="1" type="ORF">H5985_04470</name>
</gene>
<reference evidence="1 2" key="1">
    <citation type="journal article" date="2021" name="Sci. Rep.">
        <title>The distribution of antibiotic resistance genes in chicken gut microbiota commensals.</title>
        <authorList>
            <person name="Juricova H."/>
            <person name="Matiasovicova J."/>
            <person name="Kubasova T."/>
            <person name="Cejkova D."/>
            <person name="Rychlik I."/>
        </authorList>
    </citation>
    <scope>NUCLEOTIDE SEQUENCE [LARGE SCALE GENOMIC DNA]</scope>
    <source>
        <strain evidence="1 2">An562</strain>
    </source>
</reference>